<evidence type="ECO:0000256" key="4">
    <source>
        <dbReference type="ARBA" id="ARBA00023163"/>
    </source>
</evidence>
<evidence type="ECO:0000259" key="6">
    <source>
        <dbReference type="Pfam" id="PF08281"/>
    </source>
</evidence>
<dbReference type="InterPro" id="IPR014284">
    <property type="entry name" value="RNA_pol_sigma-70_dom"/>
</dbReference>
<feature type="domain" description="RNA polymerase sigma factor 70 region 4 type 2" evidence="6">
    <location>
        <begin position="132"/>
        <end position="180"/>
    </location>
</feature>
<feature type="domain" description="RNA polymerase sigma-70 region 2" evidence="5">
    <location>
        <begin position="31"/>
        <end position="91"/>
    </location>
</feature>
<name>A0A948W816_UNCEI</name>
<evidence type="ECO:0000313" key="7">
    <source>
        <dbReference type="EMBL" id="MBU2693189.1"/>
    </source>
</evidence>
<keyword evidence="3" id="KW-0731">Sigma factor</keyword>
<keyword evidence="2" id="KW-0805">Transcription regulation</keyword>
<dbReference type="PANTHER" id="PTHR43133:SF51">
    <property type="entry name" value="RNA POLYMERASE SIGMA FACTOR"/>
    <property type="match status" value="1"/>
</dbReference>
<dbReference type="InterPro" id="IPR007627">
    <property type="entry name" value="RNA_pol_sigma70_r2"/>
</dbReference>
<dbReference type="SUPFAM" id="SSF88659">
    <property type="entry name" value="Sigma3 and sigma4 domains of RNA polymerase sigma factors"/>
    <property type="match status" value="1"/>
</dbReference>
<dbReference type="SUPFAM" id="SSF88946">
    <property type="entry name" value="Sigma2 domain of RNA polymerase sigma factors"/>
    <property type="match status" value="1"/>
</dbReference>
<evidence type="ECO:0000256" key="1">
    <source>
        <dbReference type="ARBA" id="ARBA00010641"/>
    </source>
</evidence>
<sequence length="196" mass="22636">MSPLSDAELVAQSQRGNIEAFNSLAARWNEGLYRFIRRMLGNDEEAQDICQEALVKAYQNIDRLRDPAKFSSWVHHIALNLCRDWHRSSRRKMDPQPYYEEGDHHDLQIVEARGDQISTDHEAERTSLSDVLQSVFVQLPMEQRTAILLREYQGFSSQEIAQITGVPPATVRTRIFYGLKSARKMLLERGITEAYL</sequence>
<proteinExistence type="inferred from homology"/>
<evidence type="ECO:0000259" key="5">
    <source>
        <dbReference type="Pfam" id="PF04542"/>
    </source>
</evidence>
<evidence type="ECO:0000313" key="8">
    <source>
        <dbReference type="Proteomes" id="UP000777784"/>
    </source>
</evidence>
<reference evidence="7" key="1">
    <citation type="submission" date="2021-05" db="EMBL/GenBank/DDBJ databases">
        <title>Energy efficiency and biological interactions define the core microbiome of deep oligotrophic groundwater.</title>
        <authorList>
            <person name="Mehrshad M."/>
            <person name="Lopez-Fernandez M."/>
            <person name="Bell E."/>
            <person name="Bernier-Latmani R."/>
            <person name="Bertilsson S."/>
            <person name="Dopson M."/>
        </authorList>
    </citation>
    <scope>NUCLEOTIDE SEQUENCE</scope>
    <source>
        <strain evidence="7">Modern_marine.mb.64</strain>
    </source>
</reference>
<dbReference type="InterPro" id="IPR036388">
    <property type="entry name" value="WH-like_DNA-bd_sf"/>
</dbReference>
<dbReference type="NCBIfam" id="TIGR02937">
    <property type="entry name" value="sigma70-ECF"/>
    <property type="match status" value="1"/>
</dbReference>
<evidence type="ECO:0000256" key="2">
    <source>
        <dbReference type="ARBA" id="ARBA00023015"/>
    </source>
</evidence>
<dbReference type="InterPro" id="IPR013249">
    <property type="entry name" value="RNA_pol_sigma70_r4_t2"/>
</dbReference>
<dbReference type="InterPro" id="IPR013325">
    <property type="entry name" value="RNA_pol_sigma_r2"/>
</dbReference>
<comment type="caution">
    <text evidence="7">The sequence shown here is derived from an EMBL/GenBank/DDBJ whole genome shotgun (WGS) entry which is preliminary data.</text>
</comment>
<dbReference type="GO" id="GO:0006352">
    <property type="term" value="P:DNA-templated transcription initiation"/>
    <property type="evidence" value="ECO:0007669"/>
    <property type="project" value="InterPro"/>
</dbReference>
<protein>
    <submittedName>
        <fullName evidence="7">RNA polymerase sigma factor</fullName>
    </submittedName>
</protein>
<accession>A0A948W816</accession>
<evidence type="ECO:0000256" key="3">
    <source>
        <dbReference type="ARBA" id="ARBA00023082"/>
    </source>
</evidence>
<dbReference type="EMBL" id="JAHJDP010000117">
    <property type="protein sequence ID" value="MBU2693189.1"/>
    <property type="molecule type" value="Genomic_DNA"/>
</dbReference>
<gene>
    <name evidence="7" type="ORF">KJ970_19915</name>
</gene>
<dbReference type="Proteomes" id="UP000777784">
    <property type="component" value="Unassembled WGS sequence"/>
</dbReference>
<dbReference type="Pfam" id="PF04542">
    <property type="entry name" value="Sigma70_r2"/>
    <property type="match status" value="1"/>
</dbReference>
<dbReference type="Gene3D" id="1.10.10.10">
    <property type="entry name" value="Winged helix-like DNA-binding domain superfamily/Winged helix DNA-binding domain"/>
    <property type="match status" value="1"/>
</dbReference>
<dbReference type="InterPro" id="IPR013324">
    <property type="entry name" value="RNA_pol_sigma_r3/r4-like"/>
</dbReference>
<dbReference type="GO" id="GO:0003677">
    <property type="term" value="F:DNA binding"/>
    <property type="evidence" value="ECO:0007669"/>
    <property type="project" value="InterPro"/>
</dbReference>
<dbReference type="Gene3D" id="1.10.1740.10">
    <property type="match status" value="1"/>
</dbReference>
<organism evidence="7 8">
    <name type="scientific">Eiseniibacteriota bacterium</name>
    <dbReference type="NCBI Taxonomy" id="2212470"/>
    <lineage>
        <taxon>Bacteria</taxon>
        <taxon>Candidatus Eiseniibacteriota</taxon>
    </lineage>
</organism>
<dbReference type="CDD" id="cd06171">
    <property type="entry name" value="Sigma70_r4"/>
    <property type="match status" value="1"/>
</dbReference>
<comment type="similarity">
    <text evidence="1">Belongs to the sigma-70 factor family. ECF subfamily.</text>
</comment>
<keyword evidence="4" id="KW-0804">Transcription</keyword>
<dbReference type="Pfam" id="PF08281">
    <property type="entry name" value="Sigma70_r4_2"/>
    <property type="match status" value="1"/>
</dbReference>
<dbReference type="PANTHER" id="PTHR43133">
    <property type="entry name" value="RNA POLYMERASE ECF-TYPE SIGMA FACTO"/>
    <property type="match status" value="1"/>
</dbReference>
<dbReference type="InterPro" id="IPR039425">
    <property type="entry name" value="RNA_pol_sigma-70-like"/>
</dbReference>
<dbReference type="GO" id="GO:0016987">
    <property type="term" value="F:sigma factor activity"/>
    <property type="evidence" value="ECO:0007669"/>
    <property type="project" value="UniProtKB-KW"/>
</dbReference>
<dbReference type="AlphaFoldDB" id="A0A948W816"/>